<dbReference type="InterPro" id="IPR003346">
    <property type="entry name" value="Transposase_20"/>
</dbReference>
<dbReference type="NCBIfam" id="NF033542">
    <property type="entry name" value="transpos_IS110"/>
    <property type="match status" value="1"/>
</dbReference>
<sequence length="366" mass="40337">PFMDGSPLSEALLPYGSRSFEEGARVMDISVLGIDLGKNSCSVVGLDAAGKVVVRRRMRRETVITYAASLPACVMAMEACCGAHHMGRALARQGHAVRLMSPEYVRPYVKAQKNDDRDAEAIAEAATRPTMRFVELKTEEQLDMQTLHRVRDRLVGDRTSLMNQIRSLLLERGYIVPQGRAKLAARLSEMLDGEPVLGARIHRLISDMRLRWIALDERIADLDAEFTEAARSDERTRRLLTVPGIGALNATALVAAVGDARTFGRGRDLAAWLGLVPRQATTGGKPRLLGITKRGSRYLRKNLIQGARSSLPTMSKSDTRLGAWLRGLLSRSHPNTVVVALAAKMARIVWALLRHERTYEPVAQAA</sequence>
<dbReference type="EMBL" id="JACHLR010000081">
    <property type="protein sequence ID" value="MBB4861174.1"/>
    <property type="molecule type" value="Genomic_DNA"/>
</dbReference>
<accession>A0A7W7KF84</accession>
<keyword evidence="4" id="KW-1185">Reference proteome</keyword>
<dbReference type="Pfam" id="PF01548">
    <property type="entry name" value="DEDD_Tnp_IS110"/>
    <property type="match status" value="1"/>
</dbReference>
<dbReference type="Pfam" id="PF02371">
    <property type="entry name" value="Transposase_20"/>
    <property type="match status" value="1"/>
</dbReference>
<reference evidence="3 4" key="1">
    <citation type="submission" date="2020-08" db="EMBL/GenBank/DDBJ databases">
        <title>Functional genomics of gut bacteria from endangered species of beetles.</title>
        <authorList>
            <person name="Carlos-Shanley C."/>
        </authorList>
    </citation>
    <scope>NUCLEOTIDE SEQUENCE [LARGE SCALE GENOMIC DNA]</scope>
    <source>
        <strain evidence="3 4">S00245</strain>
    </source>
</reference>
<dbReference type="InterPro" id="IPR047650">
    <property type="entry name" value="Transpos_IS110"/>
</dbReference>
<gene>
    <name evidence="3" type="ORF">HNO88_004528</name>
</gene>
<dbReference type="Proteomes" id="UP000555448">
    <property type="component" value="Unassembled WGS sequence"/>
</dbReference>
<comment type="caution">
    <text evidence="3">The sequence shown here is derived from an EMBL/GenBank/DDBJ whole genome shotgun (WGS) entry which is preliminary data.</text>
</comment>
<dbReference type="GO" id="GO:0003677">
    <property type="term" value="F:DNA binding"/>
    <property type="evidence" value="ECO:0007669"/>
    <property type="project" value="InterPro"/>
</dbReference>
<dbReference type="AlphaFoldDB" id="A0A7W7KF84"/>
<dbReference type="PANTHER" id="PTHR33055:SF3">
    <property type="entry name" value="PUTATIVE TRANSPOSASE FOR IS117-RELATED"/>
    <property type="match status" value="1"/>
</dbReference>
<evidence type="ECO:0000259" key="2">
    <source>
        <dbReference type="Pfam" id="PF02371"/>
    </source>
</evidence>
<proteinExistence type="predicted"/>
<feature type="domain" description="Transposase IS116/IS110/IS902 C-terminal" evidence="2">
    <location>
        <begin position="237"/>
        <end position="313"/>
    </location>
</feature>
<dbReference type="InterPro" id="IPR002525">
    <property type="entry name" value="Transp_IS110-like_N"/>
</dbReference>
<protein>
    <submittedName>
        <fullName evidence="3">Transposase</fullName>
    </submittedName>
</protein>
<organism evidence="3 4">
    <name type="scientific">Novosphingobium chloroacetimidivorans</name>
    <dbReference type="NCBI Taxonomy" id="1428314"/>
    <lineage>
        <taxon>Bacteria</taxon>
        <taxon>Pseudomonadati</taxon>
        <taxon>Pseudomonadota</taxon>
        <taxon>Alphaproteobacteria</taxon>
        <taxon>Sphingomonadales</taxon>
        <taxon>Sphingomonadaceae</taxon>
        <taxon>Novosphingobium</taxon>
    </lineage>
</organism>
<evidence type="ECO:0000259" key="1">
    <source>
        <dbReference type="Pfam" id="PF01548"/>
    </source>
</evidence>
<feature type="non-terminal residue" evidence="3">
    <location>
        <position position="1"/>
    </location>
</feature>
<dbReference type="GO" id="GO:0004803">
    <property type="term" value="F:transposase activity"/>
    <property type="evidence" value="ECO:0007669"/>
    <property type="project" value="InterPro"/>
</dbReference>
<evidence type="ECO:0000313" key="4">
    <source>
        <dbReference type="Proteomes" id="UP000555448"/>
    </source>
</evidence>
<feature type="domain" description="Transposase IS110-like N-terminal" evidence="1">
    <location>
        <begin position="32"/>
        <end position="170"/>
    </location>
</feature>
<dbReference type="PANTHER" id="PTHR33055">
    <property type="entry name" value="TRANSPOSASE FOR INSERTION SEQUENCE ELEMENT IS1111A"/>
    <property type="match status" value="1"/>
</dbReference>
<evidence type="ECO:0000313" key="3">
    <source>
        <dbReference type="EMBL" id="MBB4861174.1"/>
    </source>
</evidence>
<dbReference type="GO" id="GO:0006313">
    <property type="term" value="P:DNA transposition"/>
    <property type="evidence" value="ECO:0007669"/>
    <property type="project" value="InterPro"/>
</dbReference>
<name>A0A7W7KF84_9SPHN</name>